<feature type="chain" id="PRO_5008519030" description="DUF4468 domain-containing protein" evidence="1">
    <location>
        <begin position="22"/>
        <end position="349"/>
    </location>
</feature>
<reference evidence="2 3" key="1">
    <citation type="submission" date="2015-11" db="EMBL/GenBank/DDBJ databases">
        <title>Whole-Genome Sequence of Candidatus Oderbacter manganicum from the National Park Lower Oder Valley, Germany.</title>
        <authorList>
            <person name="Braun B."/>
            <person name="Liere K."/>
            <person name="Szewzyk U."/>
        </authorList>
    </citation>
    <scope>NUCLEOTIDE SEQUENCE [LARGE SCALE GENOMIC DNA]</scope>
    <source>
        <strain evidence="2 3">OTSz_A_272</strain>
    </source>
</reference>
<dbReference type="InParanoid" id="A0A1B1AMA2"/>
<accession>A0A1B1AMA2</accession>
<sequence length="349" mass="39594">MAMAKRNWAAALLGAATLSLAAPAAAQTRLFSEDSELPIVIEGPIGDLVRRAVRNTDPAPAVLIVGDQRFEMELSPRGFSRRTLGICQFPPLRIDLAGERQGTIMQGQNKLKLVTRCRSGASYEQYIVLEYLTYRMFNEITPLSYRVRPVRTTYRDTAGRRREETQFNFVIEDVGDLARRNRRVALDVQSREVASSQLDPQQAAIVGMFQFMIGNLDWDMVEGAAGEECCHNGKLLAANETSRENVVPVPYDFDYSGFVSTSYSTPPQGMPVPNVRQRYYRGYCRYNDQAQAAAELFRSRRDRLYALIDGESRLSASRRATARAYIEGFFQIIDNPQRYQRQIVDNCRR</sequence>
<evidence type="ECO:0000256" key="1">
    <source>
        <dbReference type="SAM" id="SignalP"/>
    </source>
</evidence>
<evidence type="ECO:0000313" key="2">
    <source>
        <dbReference type="EMBL" id="ANP47683.1"/>
    </source>
</evidence>
<feature type="signal peptide" evidence="1">
    <location>
        <begin position="1"/>
        <end position="21"/>
    </location>
</feature>
<dbReference type="KEGG" id="cbot:ATE48_18135"/>
<dbReference type="Proteomes" id="UP000092498">
    <property type="component" value="Chromosome"/>
</dbReference>
<proteinExistence type="predicted"/>
<dbReference type="EMBL" id="CP013244">
    <property type="protein sequence ID" value="ANP47683.1"/>
    <property type="molecule type" value="Genomic_DNA"/>
</dbReference>
<keyword evidence="1" id="KW-0732">Signal</keyword>
<dbReference type="STRING" id="1759059.ATE48_18135"/>
<evidence type="ECO:0008006" key="4">
    <source>
        <dbReference type="Google" id="ProtNLM"/>
    </source>
</evidence>
<protein>
    <recommendedName>
        <fullName evidence="4">DUF4468 domain-containing protein</fullName>
    </recommendedName>
</protein>
<name>A0A1B1AMA2_9PROT</name>
<gene>
    <name evidence="2" type="ORF">ATE48_18135</name>
</gene>
<dbReference type="AlphaFoldDB" id="A0A1B1AMA2"/>
<evidence type="ECO:0000313" key="3">
    <source>
        <dbReference type="Proteomes" id="UP000092498"/>
    </source>
</evidence>
<organism evidence="2 3">
    <name type="scientific">Candidatus Viadribacter manganicus</name>
    <dbReference type="NCBI Taxonomy" id="1759059"/>
    <lineage>
        <taxon>Bacteria</taxon>
        <taxon>Pseudomonadati</taxon>
        <taxon>Pseudomonadota</taxon>
        <taxon>Alphaproteobacteria</taxon>
        <taxon>Hyphomonadales</taxon>
        <taxon>Hyphomonadaceae</taxon>
        <taxon>Candidatus Viadribacter</taxon>
    </lineage>
</organism>
<keyword evidence="3" id="KW-1185">Reference proteome</keyword>